<reference evidence="2" key="2">
    <citation type="submission" date="2015-06" db="UniProtKB">
        <authorList>
            <consortium name="EnsemblMetazoa"/>
        </authorList>
    </citation>
    <scope>IDENTIFICATION</scope>
</reference>
<dbReference type="EMBL" id="CAQQ02038033">
    <property type="status" value="NOT_ANNOTATED_CDS"/>
    <property type="molecule type" value="Genomic_DNA"/>
</dbReference>
<evidence type="ECO:0000256" key="1">
    <source>
        <dbReference type="SAM" id="MobiDB-lite"/>
    </source>
</evidence>
<dbReference type="STRING" id="36166.T1GTB6"/>
<dbReference type="PANTHER" id="PTHR10068">
    <property type="entry name" value="BONE MARROW PROTEOGLYCAN"/>
    <property type="match status" value="1"/>
</dbReference>
<dbReference type="AlphaFoldDB" id="T1GTB6"/>
<dbReference type="PANTHER" id="PTHR10068:SF14">
    <property type="entry name" value="CELL WALL ADHESIN EAP1"/>
    <property type="match status" value="1"/>
</dbReference>
<dbReference type="EMBL" id="CAQQ02038034">
    <property type="status" value="NOT_ANNOTATED_CDS"/>
    <property type="molecule type" value="Genomic_DNA"/>
</dbReference>
<keyword evidence="3" id="KW-1185">Reference proteome</keyword>
<sequence>MVEVETSEAASIASGLKPMDGIIRKRVPTQLIDPYLAQDRHFMLSIKTREIQLNHLTQEYLGYQYHLEAQYYLFLQVFQVVHQLHQHHFFLVHLLFLEYPGLLFDLEIPGVLYPPSNLALLQFQVLPDNHGDLVYLDHLFRPVLPSVHPFLEYQAIQEVLAFLHRQAFLEVQFPLRPINSWRSNKTINSLWPLISFETLGTLLTRRPGGPLGPGIPSTPTGPTSPLDPFTPGLPGSPACPGGKPGSPCIPRSPGNPGKPGGPGCPCGPCSPLVPGFPSFPSLPGGPLSPGKPGSPIGPTSPRCPISPAGPRGPIGPCTPGSP</sequence>
<proteinExistence type="predicted"/>
<feature type="region of interest" description="Disordered" evidence="1">
    <location>
        <begin position="205"/>
        <end position="262"/>
    </location>
</feature>
<feature type="region of interest" description="Disordered" evidence="1">
    <location>
        <begin position="278"/>
        <end position="322"/>
    </location>
</feature>
<protein>
    <submittedName>
        <fullName evidence="2">Uncharacterized protein</fullName>
    </submittedName>
</protein>
<feature type="compositionally biased region" description="Low complexity" evidence="1">
    <location>
        <begin position="205"/>
        <end position="226"/>
    </location>
</feature>
<organism evidence="2 3">
    <name type="scientific">Megaselia scalaris</name>
    <name type="common">Humpbacked fly</name>
    <name type="synonym">Phora scalaris</name>
    <dbReference type="NCBI Taxonomy" id="36166"/>
    <lineage>
        <taxon>Eukaryota</taxon>
        <taxon>Metazoa</taxon>
        <taxon>Ecdysozoa</taxon>
        <taxon>Arthropoda</taxon>
        <taxon>Hexapoda</taxon>
        <taxon>Insecta</taxon>
        <taxon>Pterygota</taxon>
        <taxon>Neoptera</taxon>
        <taxon>Endopterygota</taxon>
        <taxon>Diptera</taxon>
        <taxon>Brachycera</taxon>
        <taxon>Muscomorpha</taxon>
        <taxon>Platypezoidea</taxon>
        <taxon>Phoridae</taxon>
        <taxon>Megaseliini</taxon>
        <taxon>Megaselia</taxon>
    </lineage>
</organism>
<evidence type="ECO:0000313" key="2">
    <source>
        <dbReference type="EnsemblMetazoa" id="MESCA006943-PA"/>
    </source>
</evidence>
<dbReference type="EnsemblMetazoa" id="MESCA006943-RA">
    <property type="protein sequence ID" value="MESCA006943-PA"/>
    <property type="gene ID" value="MESCA006943"/>
</dbReference>
<feature type="compositionally biased region" description="Low complexity" evidence="1">
    <location>
        <begin position="278"/>
        <end position="300"/>
    </location>
</feature>
<dbReference type="EMBL" id="CAQQ02038035">
    <property type="status" value="NOT_ANNOTATED_CDS"/>
    <property type="molecule type" value="Genomic_DNA"/>
</dbReference>
<dbReference type="Proteomes" id="UP000015102">
    <property type="component" value="Unassembled WGS sequence"/>
</dbReference>
<reference evidence="3" key="1">
    <citation type="submission" date="2013-02" db="EMBL/GenBank/DDBJ databases">
        <authorList>
            <person name="Hughes D."/>
        </authorList>
    </citation>
    <scope>NUCLEOTIDE SEQUENCE</scope>
    <source>
        <strain>Durham</strain>
        <strain evidence="3">NC isolate 2 -- Noor lab</strain>
    </source>
</reference>
<dbReference type="EMBL" id="CAQQ02038032">
    <property type="status" value="NOT_ANNOTATED_CDS"/>
    <property type="molecule type" value="Genomic_DNA"/>
</dbReference>
<evidence type="ECO:0000313" key="3">
    <source>
        <dbReference type="Proteomes" id="UP000015102"/>
    </source>
</evidence>
<name>T1GTB6_MEGSC</name>
<dbReference type="HOGENOM" id="CLU_864056_0_0_1"/>
<accession>T1GTB6</accession>